<dbReference type="InterPro" id="IPR002483">
    <property type="entry name" value="PWI_dom"/>
</dbReference>
<feature type="region of interest" description="Disordered" evidence="3">
    <location>
        <begin position="185"/>
        <end position="275"/>
    </location>
</feature>
<dbReference type="Proteomes" id="UP001519460">
    <property type="component" value="Unassembled WGS sequence"/>
</dbReference>
<feature type="domain" description="C3H1-type" evidence="4">
    <location>
        <begin position="273"/>
        <end position="301"/>
    </location>
</feature>
<dbReference type="AlphaFoldDB" id="A0ABD0LAL5"/>
<dbReference type="PANTHER" id="PTHR14398:SF0">
    <property type="entry name" value="ZINC FINGER PROTEIN SWM"/>
    <property type="match status" value="1"/>
</dbReference>
<evidence type="ECO:0000256" key="2">
    <source>
        <dbReference type="PROSITE-ProRule" id="PRU00723"/>
    </source>
</evidence>
<evidence type="ECO:0000259" key="4">
    <source>
        <dbReference type="PROSITE" id="PS50103"/>
    </source>
</evidence>
<dbReference type="InterPro" id="IPR035979">
    <property type="entry name" value="RBD_domain_sf"/>
</dbReference>
<feature type="compositionally biased region" description="Pro residues" evidence="3">
    <location>
        <begin position="250"/>
        <end position="271"/>
    </location>
</feature>
<keyword evidence="2" id="KW-0863">Zinc-finger</keyword>
<dbReference type="SUPFAM" id="SSF54928">
    <property type="entry name" value="RNA-binding domain, RBD"/>
    <property type="match status" value="1"/>
</dbReference>
<proteinExistence type="predicted"/>
<dbReference type="Pfam" id="PF01480">
    <property type="entry name" value="PWI"/>
    <property type="match status" value="1"/>
</dbReference>
<dbReference type="GO" id="GO:0003723">
    <property type="term" value="F:RNA binding"/>
    <property type="evidence" value="ECO:0007669"/>
    <property type="project" value="UniProtKB-KW"/>
</dbReference>
<dbReference type="InterPro" id="IPR012677">
    <property type="entry name" value="Nucleotide-bd_a/b_plait_sf"/>
</dbReference>
<feature type="compositionally biased region" description="Polar residues" evidence="3">
    <location>
        <begin position="592"/>
        <end position="607"/>
    </location>
</feature>
<keyword evidence="2" id="KW-0479">Metal-binding</keyword>
<name>A0ABD0LAL5_9CAEN</name>
<dbReference type="GO" id="GO:0008270">
    <property type="term" value="F:zinc ion binding"/>
    <property type="evidence" value="ECO:0007669"/>
    <property type="project" value="UniProtKB-KW"/>
</dbReference>
<protein>
    <recommendedName>
        <fullName evidence="4">C3H1-type domain-containing protein</fullName>
    </recommendedName>
</protein>
<feature type="region of interest" description="Disordered" evidence="3">
    <location>
        <begin position="592"/>
        <end position="613"/>
    </location>
</feature>
<dbReference type="PANTHER" id="PTHR14398">
    <property type="entry name" value="RNA RECOGNITION RRM/RNP DOMAIN"/>
    <property type="match status" value="1"/>
</dbReference>
<dbReference type="PROSITE" id="PS50103">
    <property type="entry name" value="ZF_C3H1"/>
    <property type="match status" value="1"/>
</dbReference>
<accession>A0ABD0LAL5</accession>
<dbReference type="InterPro" id="IPR045137">
    <property type="entry name" value="RBM26/27"/>
</dbReference>
<reference evidence="5 6" key="1">
    <citation type="journal article" date="2023" name="Sci. Data">
        <title>Genome assembly of the Korean intertidal mud-creeper Batillaria attramentaria.</title>
        <authorList>
            <person name="Patra A.K."/>
            <person name="Ho P.T."/>
            <person name="Jun S."/>
            <person name="Lee S.J."/>
            <person name="Kim Y."/>
            <person name="Won Y.J."/>
        </authorList>
    </citation>
    <scope>NUCLEOTIDE SEQUENCE [LARGE SCALE GENOMIC DNA]</scope>
    <source>
        <strain evidence="5">Wonlab-2016</strain>
    </source>
</reference>
<evidence type="ECO:0000313" key="6">
    <source>
        <dbReference type="Proteomes" id="UP001519460"/>
    </source>
</evidence>
<evidence type="ECO:0000313" key="5">
    <source>
        <dbReference type="EMBL" id="KAK7496418.1"/>
    </source>
</evidence>
<organism evidence="5 6">
    <name type="scientific">Batillaria attramentaria</name>
    <dbReference type="NCBI Taxonomy" id="370345"/>
    <lineage>
        <taxon>Eukaryota</taxon>
        <taxon>Metazoa</taxon>
        <taxon>Spiralia</taxon>
        <taxon>Lophotrochozoa</taxon>
        <taxon>Mollusca</taxon>
        <taxon>Gastropoda</taxon>
        <taxon>Caenogastropoda</taxon>
        <taxon>Sorbeoconcha</taxon>
        <taxon>Cerithioidea</taxon>
        <taxon>Batillariidae</taxon>
        <taxon>Batillaria</taxon>
    </lineage>
</organism>
<dbReference type="InterPro" id="IPR000571">
    <property type="entry name" value="Znf_CCCH"/>
</dbReference>
<feature type="zinc finger region" description="C3H1-type" evidence="2">
    <location>
        <begin position="273"/>
        <end position="301"/>
    </location>
</feature>
<dbReference type="Gene3D" id="3.30.70.330">
    <property type="match status" value="1"/>
</dbReference>
<evidence type="ECO:0000256" key="1">
    <source>
        <dbReference type="ARBA" id="ARBA00022884"/>
    </source>
</evidence>
<keyword evidence="2" id="KW-0862">Zinc</keyword>
<keyword evidence="6" id="KW-1185">Reference proteome</keyword>
<evidence type="ECO:0000256" key="3">
    <source>
        <dbReference type="SAM" id="MobiDB-lite"/>
    </source>
</evidence>
<keyword evidence="1" id="KW-0694">RNA-binding</keyword>
<gene>
    <name evidence="5" type="ORF">BaRGS_00012340</name>
</gene>
<dbReference type="EMBL" id="JACVVK020000067">
    <property type="protein sequence ID" value="KAK7496418.1"/>
    <property type="molecule type" value="Genomic_DNA"/>
</dbReference>
<comment type="caution">
    <text evidence="5">The sequence shown here is derived from an EMBL/GenBank/DDBJ whole genome shotgun (WGS) entry which is preliminary data.</text>
</comment>
<feature type="compositionally biased region" description="Pro residues" evidence="3">
    <location>
        <begin position="397"/>
        <end position="409"/>
    </location>
</feature>
<dbReference type="FunFam" id="3.30.70.330:FF:000208">
    <property type="entry name" value="RNA-binding protein 27 isoform X2"/>
    <property type="match status" value="1"/>
</dbReference>
<feature type="region of interest" description="Disordered" evidence="3">
    <location>
        <begin position="374"/>
        <end position="452"/>
    </location>
</feature>
<feature type="compositionally biased region" description="Low complexity" evidence="3">
    <location>
        <begin position="231"/>
        <end position="246"/>
    </location>
</feature>
<dbReference type="Gene3D" id="1.20.1390.10">
    <property type="entry name" value="PWI domain"/>
    <property type="match status" value="1"/>
</dbReference>
<sequence>MLIENVDSLKQWLVQKLTPICDAEPTALAKYVCALVRKEKPESELKEICNDQLDVFLQQKTKPFVDELFEGLRSKVYDNHCQSSKNHQMLKTVETGEIPGTTVSGMGGTIETGSKGGMATVGTMIAGIVETVGLVETVVKEEKGDVGHAAGASVHVAAVKWMSVGVAMMRGTGVVTHQNVATRLTEGTDAGADRAAPVASVDLRNDPGAGRIEPDSRGSTPTQDNGHYPAVVTSTSSLPSLVTVPHKPTEPPPPGEGPPLVMPGPGGPPPSAGQARVRCQNFDEKGFCMLGDLCPYDHGMDPVVVEDIGIPNVLSFPPPPPGHPLPPAVPANMSVPPPRPGFLPPGMTIPPPGAITLRPHIAPRLPAQVEPYQPEGYNPEAPAITGPPARQPFWAAGPPPGVPHPPFPQPGSRNTPPPPRRDLVAVPTQNEDVEDAVTGESEPSPPEMSSRIVVPAKRTHAEMEGAMGMGPGRMVQRSFVNPRHSFAQQARGMRRGFDFNRLGGFNRQQYKHENTTLEVRKIPAEFNTIAKLNEHFGKFGNLTNIQVKFSGDPCAALISYSRNEEAARAYHSSEPVFNNRFIKLFWHRPSQTPGDANAGGEQSTVSPASAGVASRLGPMNQPPFQAHTADSALVEPIRAELAITKGVPITSRGERRKNPNKGCEVVSGVSIHLSDGYPKA</sequence>